<evidence type="ECO:0000256" key="2">
    <source>
        <dbReference type="ARBA" id="ARBA00022448"/>
    </source>
</evidence>
<feature type="transmembrane region" description="Helical" evidence="7">
    <location>
        <begin position="522"/>
        <end position="547"/>
    </location>
</feature>
<organism evidence="9">
    <name type="scientific">marine sediment metagenome</name>
    <dbReference type="NCBI Taxonomy" id="412755"/>
    <lineage>
        <taxon>unclassified sequences</taxon>
        <taxon>metagenomes</taxon>
        <taxon>ecological metagenomes</taxon>
    </lineage>
</organism>
<dbReference type="InterPro" id="IPR003838">
    <property type="entry name" value="ABC3_permease_C"/>
</dbReference>
<evidence type="ECO:0000256" key="4">
    <source>
        <dbReference type="ARBA" id="ARBA00022692"/>
    </source>
</evidence>
<feature type="transmembrane region" description="Helical" evidence="7">
    <location>
        <begin position="36"/>
        <end position="63"/>
    </location>
</feature>
<comment type="subcellular location">
    <subcellularLocation>
        <location evidence="1">Cell membrane</location>
        <topology evidence="1">Multi-pass membrane protein</topology>
    </subcellularLocation>
</comment>
<dbReference type="InterPro" id="IPR051125">
    <property type="entry name" value="ABC-4/HrtB_transporter"/>
</dbReference>
<evidence type="ECO:0000313" key="9">
    <source>
        <dbReference type="EMBL" id="KKN57260.1"/>
    </source>
</evidence>
<evidence type="ECO:0000256" key="1">
    <source>
        <dbReference type="ARBA" id="ARBA00004651"/>
    </source>
</evidence>
<feature type="domain" description="ABC3 transporter permease C-terminal" evidence="8">
    <location>
        <begin position="1"/>
        <end position="112"/>
    </location>
</feature>
<dbReference type="AlphaFoldDB" id="A0A0F9RL65"/>
<name>A0A0F9RL65_9ZZZZ</name>
<proteinExistence type="predicted"/>
<feature type="transmembrane region" description="Helical" evidence="7">
    <location>
        <begin position="485"/>
        <end position="510"/>
    </location>
</feature>
<dbReference type="Pfam" id="PF02687">
    <property type="entry name" value="FtsX"/>
    <property type="match status" value="2"/>
</dbReference>
<dbReference type="EMBL" id="LAZR01000811">
    <property type="protein sequence ID" value="KKN57260.1"/>
    <property type="molecule type" value="Genomic_DNA"/>
</dbReference>
<evidence type="ECO:0000256" key="6">
    <source>
        <dbReference type="ARBA" id="ARBA00023136"/>
    </source>
</evidence>
<gene>
    <name evidence="9" type="ORF">LCGC14_0563880</name>
</gene>
<dbReference type="PANTHER" id="PTHR43738">
    <property type="entry name" value="ABC TRANSPORTER, MEMBRANE PROTEIN"/>
    <property type="match status" value="1"/>
</dbReference>
<feature type="transmembrane region" description="Helical" evidence="7">
    <location>
        <begin position="83"/>
        <end position="105"/>
    </location>
</feature>
<comment type="caution">
    <text evidence="9">The sequence shown here is derived from an EMBL/GenBank/DDBJ whole genome shotgun (WGS) entry which is preliminary data.</text>
</comment>
<evidence type="ECO:0000256" key="3">
    <source>
        <dbReference type="ARBA" id="ARBA00022475"/>
    </source>
</evidence>
<keyword evidence="3" id="KW-1003">Cell membrane</keyword>
<reference evidence="9" key="1">
    <citation type="journal article" date="2015" name="Nature">
        <title>Complex archaea that bridge the gap between prokaryotes and eukaryotes.</title>
        <authorList>
            <person name="Spang A."/>
            <person name="Saw J.H."/>
            <person name="Jorgensen S.L."/>
            <person name="Zaremba-Niedzwiedzka K."/>
            <person name="Martijn J."/>
            <person name="Lind A.E."/>
            <person name="van Eijk R."/>
            <person name="Schleper C."/>
            <person name="Guy L."/>
            <person name="Ettema T.J."/>
        </authorList>
    </citation>
    <scope>NUCLEOTIDE SEQUENCE</scope>
</reference>
<accession>A0A0F9RL65</accession>
<sequence>MILAVFIVVAICTTLVINKRKDIAIMRALGTIPRKLYSFYLLEVFIMFFIGFGLGLICGLISFGIFSLVMNSFFFTLEFQVDLIFTPILFASCFLGIFFITGYSIRKLGKKNVIKSFSKDIPFEYNVKKLQFIPKWLSSLGFNIKIAITNTLRRKGEFRRYLLVFSLISLVFFTLGLSTIVLRSSSRAWIQKSQGDNIVIFGHKNVIYNYSLMYQMFSDPEILINNDGINFTDSNYLFNLSEVKSLKNIEGVIKFDERLISFYEVQEVSGFHFFKDNEGGGEYRVIGQNRKSNIPILGVNPNNIIQDFEIEGLFFTNEDAFDNMTIGDGLAYNFFDYALDQSLKLSSFGASFHISGVIIDSFFSGYGGYIGLNESRNIWNLYNEEINLLALKIDPKSFESIRDELNNISFKLGGNFTYLKLDSIFNENLQFISNLSIYPMFLIIVIAILAFLSLYNYQKSGIMEKARDFLIMRAIGSKNKSLKRILFLESLFIIIPSLLISLGIGMILNSSVLFARVSLPPVFIPITLFGVLLAIFIFFNYLSLLPIMKKINRFSIKDFEIY</sequence>
<feature type="transmembrane region" description="Helical" evidence="7">
    <location>
        <begin position="437"/>
        <end position="457"/>
    </location>
</feature>
<keyword evidence="2" id="KW-0813">Transport</keyword>
<evidence type="ECO:0000259" key="8">
    <source>
        <dbReference type="Pfam" id="PF02687"/>
    </source>
</evidence>
<keyword evidence="5 7" id="KW-1133">Transmembrane helix</keyword>
<evidence type="ECO:0000256" key="5">
    <source>
        <dbReference type="ARBA" id="ARBA00022989"/>
    </source>
</evidence>
<dbReference type="GO" id="GO:0005886">
    <property type="term" value="C:plasma membrane"/>
    <property type="evidence" value="ECO:0007669"/>
    <property type="project" value="UniProtKB-SubCell"/>
</dbReference>
<keyword evidence="6 7" id="KW-0472">Membrane</keyword>
<feature type="domain" description="ABC3 transporter permease C-terminal" evidence="8">
    <location>
        <begin position="440"/>
        <end position="549"/>
    </location>
</feature>
<keyword evidence="4 7" id="KW-0812">Transmembrane</keyword>
<evidence type="ECO:0000256" key="7">
    <source>
        <dbReference type="SAM" id="Phobius"/>
    </source>
</evidence>
<protein>
    <recommendedName>
        <fullName evidence="8">ABC3 transporter permease C-terminal domain-containing protein</fullName>
    </recommendedName>
</protein>
<dbReference type="PANTHER" id="PTHR43738:SF1">
    <property type="entry name" value="HEMIN TRANSPORT SYSTEM PERMEASE PROTEIN HRTB-RELATED"/>
    <property type="match status" value="1"/>
</dbReference>
<feature type="transmembrane region" description="Helical" evidence="7">
    <location>
        <begin position="161"/>
        <end position="182"/>
    </location>
</feature>